<organism evidence="1">
    <name type="scientific">Arundo donax</name>
    <name type="common">Giant reed</name>
    <name type="synonym">Donax arundinaceus</name>
    <dbReference type="NCBI Taxonomy" id="35708"/>
    <lineage>
        <taxon>Eukaryota</taxon>
        <taxon>Viridiplantae</taxon>
        <taxon>Streptophyta</taxon>
        <taxon>Embryophyta</taxon>
        <taxon>Tracheophyta</taxon>
        <taxon>Spermatophyta</taxon>
        <taxon>Magnoliopsida</taxon>
        <taxon>Liliopsida</taxon>
        <taxon>Poales</taxon>
        <taxon>Poaceae</taxon>
        <taxon>PACMAD clade</taxon>
        <taxon>Arundinoideae</taxon>
        <taxon>Arundineae</taxon>
        <taxon>Arundo</taxon>
    </lineage>
</organism>
<accession>A0A0A8ZZM7</accession>
<reference evidence="1" key="2">
    <citation type="journal article" date="2015" name="Data Brief">
        <title>Shoot transcriptome of the giant reed, Arundo donax.</title>
        <authorList>
            <person name="Barrero R.A."/>
            <person name="Guerrero F.D."/>
            <person name="Moolhuijzen P."/>
            <person name="Goolsby J.A."/>
            <person name="Tidwell J."/>
            <person name="Bellgard S.E."/>
            <person name="Bellgard M.I."/>
        </authorList>
    </citation>
    <scope>NUCLEOTIDE SEQUENCE</scope>
    <source>
        <tissue evidence="1">Shoot tissue taken approximately 20 cm above the soil surface</tissue>
    </source>
</reference>
<name>A0A0A8ZZM7_ARUDO</name>
<sequence length="17" mass="1897">MCGQMIRSPYPAMSMGH</sequence>
<proteinExistence type="predicted"/>
<evidence type="ECO:0000313" key="1">
    <source>
        <dbReference type="EMBL" id="JAD43138.1"/>
    </source>
</evidence>
<protein>
    <submittedName>
        <fullName evidence="1">Uncharacterized protein</fullName>
    </submittedName>
</protein>
<reference evidence="1" key="1">
    <citation type="submission" date="2014-09" db="EMBL/GenBank/DDBJ databases">
        <authorList>
            <person name="Magalhaes I.L.F."/>
            <person name="Oliveira U."/>
            <person name="Santos F.R."/>
            <person name="Vidigal T.H.D.A."/>
            <person name="Brescovit A.D."/>
            <person name="Santos A.J."/>
        </authorList>
    </citation>
    <scope>NUCLEOTIDE SEQUENCE</scope>
    <source>
        <tissue evidence="1">Shoot tissue taken approximately 20 cm above the soil surface</tissue>
    </source>
</reference>
<dbReference type="EMBL" id="GBRH01254757">
    <property type="protein sequence ID" value="JAD43138.1"/>
    <property type="molecule type" value="Transcribed_RNA"/>
</dbReference>
<dbReference type="AlphaFoldDB" id="A0A0A8ZZM7"/>